<protein>
    <submittedName>
        <fullName evidence="1">MoxR-like ATPase in aerotolerance operon</fullName>
    </submittedName>
</protein>
<organism evidence="1 2">
    <name type="scientific">Jejuia pallidilutea</name>
    <dbReference type="NCBI Taxonomy" id="504487"/>
    <lineage>
        <taxon>Bacteria</taxon>
        <taxon>Pseudomonadati</taxon>
        <taxon>Bacteroidota</taxon>
        <taxon>Flavobacteriia</taxon>
        <taxon>Flavobacteriales</taxon>
        <taxon>Flavobacteriaceae</taxon>
        <taxon>Jejuia</taxon>
    </lineage>
</organism>
<evidence type="ECO:0000313" key="1">
    <source>
        <dbReference type="EMBL" id="GAL69243.1"/>
    </source>
</evidence>
<gene>
    <name evidence="1" type="ORF">JCM19302_3972</name>
</gene>
<accession>A0A090VZ53</accession>
<dbReference type="Proteomes" id="UP000029646">
    <property type="component" value="Unassembled WGS sequence"/>
</dbReference>
<dbReference type="AlphaFoldDB" id="A0A090VZ53"/>
<reference evidence="1 2" key="1">
    <citation type="journal article" date="2014" name="Genome Announc.">
        <title>Draft Genome Sequence of Marine Flavobacterium Jejuia pallidilutea Strain 11shimoA1 and Pigmentation Mutants.</title>
        <authorList>
            <person name="Takatani N."/>
            <person name="Nakanishi M."/>
            <person name="Meirelles P."/>
            <person name="Mino S."/>
            <person name="Suda W."/>
            <person name="Oshima K."/>
            <person name="Hattori M."/>
            <person name="Ohkuma M."/>
            <person name="Hosokawa M."/>
            <person name="Miyashita K."/>
            <person name="Thompson F.L."/>
            <person name="Niwa A."/>
            <person name="Sawabe T."/>
            <person name="Sawabe T."/>
        </authorList>
    </citation>
    <scope>NUCLEOTIDE SEQUENCE [LARGE SCALE GENOMIC DNA]</scope>
    <source>
        <strain evidence="2">JCM19302</strain>
    </source>
</reference>
<evidence type="ECO:0000313" key="2">
    <source>
        <dbReference type="Proteomes" id="UP000029646"/>
    </source>
</evidence>
<name>A0A090VZ53_9FLAO</name>
<dbReference type="EMBL" id="BBNS01000001">
    <property type="protein sequence ID" value="GAL69243.1"/>
    <property type="molecule type" value="Genomic_DNA"/>
</dbReference>
<proteinExistence type="predicted"/>
<comment type="caution">
    <text evidence="1">The sequence shown here is derived from an EMBL/GenBank/DDBJ whole genome shotgun (WGS) entry which is preliminary data.</text>
</comment>
<sequence>MMEETSTIDIKSINEKIEKESAFVDLLTLEMNKVIVGQKHM</sequence>